<organism evidence="1">
    <name type="scientific">marine sediment metagenome</name>
    <dbReference type="NCBI Taxonomy" id="412755"/>
    <lineage>
        <taxon>unclassified sequences</taxon>
        <taxon>metagenomes</taxon>
        <taxon>ecological metagenomes</taxon>
    </lineage>
</organism>
<reference evidence="1" key="1">
    <citation type="journal article" date="2014" name="Front. Microbiol.">
        <title>High frequency of phylogenetically diverse reductive dehalogenase-homologous genes in deep subseafloor sedimentary metagenomes.</title>
        <authorList>
            <person name="Kawai M."/>
            <person name="Futagami T."/>
            <person name="Toyoda A."/>
            <person name="Takaki Y."/>
            <person name="Nishi S."/>
            <person name="Hori S."/>
            <person name="Arai W."/>
            <person name="Tsubouchi T."/>
            <person name="Morono Y."/>
            <person name="Uchiyama I."/>
            <person name="Ito T."/>
            <person name="Fujiyama A."/>
            <person name="Inagaki F."/>
            <person name="Takami H."/>
        </authorList>
    </citation>
    <scope>NUCLEOTIDE SEQUENCE</scope>
    <source>
        <strain evidence="1">Expedition CK06-06</strain>
    </source>
</reference>
<sequence>MFLVLNAKRYSFANDNGEKVEGTTLQYLDPEEVVTEENRRGAEVMTITAPLDFYEQLTQVPGLYDLGFKQRPGKNGRPTLTVTSARFVSSAVLSV</sequence>
<gene>
    <name evidence="1" type="ORF">S12H4_10712</name>
</gene>
<name>X1RPX1_9ZZZZ</name>
<protein>
    <submittedName>
        <fullName evidence="1">Uncharacterized protein</fullName>
    </submittedName>
</protein>
<dbReference type="AlphaFoldDB" id="X1RPX1"/>
<comment type="caution">
    <text evidence="1">The sequence shown here is derived from an EMBL/GenBank/DDBJ whole genome shotgun (WGS) entry which is preliminary data.</text>
</comment>
<accession>X1RPX1</accession>
<dbReference type="EMBL" id="BARW01004641">
    <property type="protein sequence ID" value="GAI65230.1"/>
    <property type="molecule type" value="Genomic_DNA"/>
</dbReference>
<proteinExistence type="predicted"/>
<evidence type="ECO:0000313" key="1">
    <source>
        <dbReference type="EMBL" id="GAI65230.1"/>
    </source>
</evidence>